<dbReference type="PANTHER" id="PTHR43713:SF3">
    <property type="entry name" value="GLUTAMATE-1-SEMIALDEHYDE 2,1-AMINOMUTASE 1, CHLOROPLASTIC-RELATED"/>
    <property type="match status" value="1"/>
</dbReference>
<comment type="cofactor">
    <cofactor evidence="1">
        <name>pyridoxal 5'-phosphate</name>
        <dbReference type="ChEBI" id="CHEBI:597326"/>
    </cofactor>
</comment>
<sequence length="105" mass="11597">MPRPRACRCSLRDPKAAYLRDVDGHRYIDCALGYGPARPGPARPGGHSTLLNRWHAELAQRFVDMIPAAEMVAFLRTGSDAVSAAVRLARAITKRRVVLHWGLHG</sequence>
<reference evidence="3" key="1">
    <citation type="submission" date="2018-01" db="EMBL/GenBank/DDBJ databases">
        <title>Raltonia solanacearum P824 infects blueberry.</title>
        <authorList>
            <person name="Bocsanczy A.M."/>
            <person name="Norman D.J."/>
        </authorList>
    </citation>
    <scope>NUCLEOTIDE SEQUENCE [LARGE SCALE GENOMIC DNA]</scope>
    <source>
        <strain evidence="3">P824</strain>
    </source>
</reference>
<dbReference type="InterPro" id="IPR015421">
    <property type="entry name" value="PyrdxlP-dep_Trfase_major"/>
</dbReference>
<dbReference type="InterPro" id="IPR015422">
    <property type="entry name" value="PyrdxlP-dep_Trfase_small"/>
</dbReference>
<dbReference type="AlphaFoldDB" id="A0AA86LYJ1"/>
<dbReference type="Gene3D" id="3.90.1150.10">
    <property type="entry name" value="Aspartate Aminotransferase, domain 1"/>
    <property type="match status" value="1"/>
</dbReference>
<dbReference type="InterPro" id="IPR015424">
    <property type="entry name" value="PyrdxlP-dep_Trfase"/>
</dbReference>
<evidence type="ECO:0000313" key="3">
    <source>
        <dbReference type="Proteomes" id="UP000262427"/>
    </source>
</evidence>
<evidence type="ECO:0000256" key="1">
    <source>
        <dbReference type="ARBA" id="ARBA00001933"/>
    </source>
</evidence>
<name>A0AA86LYJ1_RALSL</name>
<proteinExistence type="predicted"/>
<evidence type="ECO:0000313" key="2">
    <source>
        <dbReference type="EMBL" id="AYA46417.1"/>
    </source>
</evidence>
<dbReference type="SUPFAM" id="SSF53383">
    <property type="entry name" value="PLP-dependent transferases"/>
    <property type="match status" value="1"/>
</dbReference>
<keyword evidence="2" id="KW-0032">Aminotransferase</keyword>
<accession>A0AA86LYJ1</accession>
<dbReference type="GO" id="GO:0008483">
    <property type="term" value="F:transaminase activity"/>
    <property type="evidence" value="ECO:0007669"/>
    <property type="project" value="UniProtKB-KW"/>
</dbReference>
<dbReference type="PANTHER" id="PTHR43713">
    <property type="entry name" value="GLUTAMATE-1-SEMIALDEHYDE 2,1-AMINOMUTASE"/>
    <property type="match status" value="1"/>
</dbReference>
<organism evidence="2 3">
    <name type="scientific">Ralstonia solanacearum</name>
    <name type="common">Pseudomonas solanacearum</name>
    <dbReference type="NCBI Taxonomy" id="305"/>
    <lineage>
        <taxon>Bacteria</taxon>
        <taxon>Pseudomonadati</taxon>
        <taxon>Pseudomonadota</taxon>
        <taxon>Betaproteobacteria</taxon>
        <taxon>Burkholderiales</taxon>
        <taxon>Burkholderiaceae</taxon>
        <taxon>Ralstonia</taxon>
        <taxon>Ralstonia solanacearum species complex</taxon>
    </lineage>
</organism>
<dbReference type="Gene3D" id="3.40.640.10">
    <property type="entry name" value="Type I PLP-dependent aspartate aminotransferase-like (Major domain)"/>
    <property type="match status" value="1"/>
</dbReference>
<gene>
    <name evidence="2" type="ORF">RSP824_07895</name>
</gene>
<dbReference type="Proteomes" id="UP000262427">
    <property type="component" value="Chromosome CM"/>
</dbReference>
<keyword evidence="2" id="KW-0808">Transferase</keyword>
<dbReference type="EMBL" id="CP025741">
    <property type="protein sequence ID" value="AYA46417.1"/>
    <property type="molecule type" value="Genomic_DNA"/>
</dbReference>
<protein>
    <submittedName>
        <fullName evidence="2">Glutamate-1-semialdehyde aminotransferase</fullName>
    </submittedName>
</protein>